<evidence type="ECO:0000313" key="16">
    <source>
        <dbReference type="EMBL" id="RLM92708.1"/>
    </source>
</evidence>
<evidence type="ECO:0000256" key="11">
    <source>
        <dbReference type="ARBA" id="ARBA00023264"/>
    </source>
</evidence>
<feature type="compositionally biased region" description="Low complexity" evidence="13">
    <location>
        <begin position="50"/>
        <end position="84"/>
    </location>
</feature>
<feature type="compositionally biased region" description="Polar residues" evidence="13">
    <location>
        <begin position="40"/>
        <end position="49"/>
    </location>
</feature>
<feature type="transmembrane region" description="Helical" evidence="14">
    <location>
        <begin position="186"/>
        <end position="207"/>
    </location>
</feature>
<evidence type="ECO:0000256" key="10">
    <source>
        <dbReference type="ARBA" id="ARBA00023209"/>
    </source>
</evidence>
<dbReference type="GO" id="GO:0005783">
    <property type="term" value="C:endoplasmic reticulum"/>
    <property type="evidence" value="ECO:0007669"/>
    <property type="project" value="TreeGrafter"/>
</dbReference>
<evidence type="ECO:0000313" key="17">
    <source>
        <dbReference type="Proteomes" id="UP000275267"/>
    </source>
</evidence>
<dbReference type="SMART" id="SM00563">
    <property type="entry name" value="PlsC"/>
    <property type="match status" value="1"/>
</dbReference>
<dbReference type="STRING" id="4540.A0A3L6R153"/>
<comment type="caution">
    <text evidence="16">The sequence shown here is derived from an EMBL/GenBank/DDBJ whole genome shotgun (WGS) entry which is preliminary data.</text>
</comment>
<protein>
    <recommendedName>
        <fullName evidence="15">Phospholipid/glycerol acyltransferase domain-containing protein</fullName>
    </recommendedName>
</protein>
<evidence type="ECO:0000256" key="13">
    <source>
        <dbReference type="SAM" id="MobiDB-lite"/>
    </source>
</evidence>
<feature type="region of interest" description="Disordered" evidence="13">
    <location>
        <begin position="1"/>
        <end position="99"/>
    </location>
</feature>
<dbReference type="EMBL" id="PQIB02000010">
    <property type="protein sequence ID" value="RLM92708.1"/>
    <property type="molecule type" value="Genomic_DNA"/>
</dbReference>
<dbReference type="GO" id="GO:0008654">
    <property type="term" value="P:phospholipid biosynthetic process"/>
    <property type="evidence" value="ECO:0007669"/>
    <property type="project" value="UniProtKB-KW"/>
</dbReference>
<dbReference type="OrthoDB" id="272512at2759"/>
<dbReference type="GO" id="GO:0016020">
    <property type="term" value="C:membrane"/>
    <property type="evidence" value="ECO:0007669"/>
    <property type="project" value="UniProtKB-SubCell"/>
</dbReference>
<feature type="compositionally biased region" description="Low complexity" evidence="13">
    <location>
        <begin position="28"/>
        <end position="39"/>
    </location>
</feature>
<dbReference type="GO" id="GO:0071618">
    <property type="term" value="F:lysophosphatidylethanolamine acyltransferase activity"/>
    <property type="evidence" value="ECO:0007669"/>
    <property type="project" value="TreeGrafter"/>
</dbReference>
<keyword evidence="12" id="KW-0012">Acyltransferase</keyword>
<gene>
    <name evidence="16" type="ORF">C2845_PM08G11320</name>
</gene>
<dbReference type="Pfam" id="PF01553">
    <property type="entry name" value="Acyltransferase"/>
    <property type="match status" value="1"/>
</dbReference>
<keyword evidence="6 14" id="KW-0812">Transmembrane</keyword>
<dbReference type="GO" id="GO:0008374">
    <property type="term" value="F:O-acyltransferase activity"/>
    <property type="evidence" value="ECO:0007669"/>
    <property type="project" value="InterPro"/>
</dbReference>
<keyword evidence="8" id="KW-0443">Lipid metabolism</keyword>
<keyword evidence="11" id="KW-1208">Phospholipid metabolism</keyword>
<feature type="transmembrane region" description="Helical" evidence="14">
    <location>
        <begin position="157"/>
        <end position="174"/>
    </location>
</feature>
<evidence type="ECO:0000256" key="5">
    <source>
        <dbReference type="ARBA" id="ARBA00022679"/>
    </source>
</evidence>
<evidence type="ECO:0000256" key="1">
    <source>
        <dbReference type="ARBA" id="ARBA00004370"/>
    </source>
</evidence>
<evidence type="ECO:0000256" key="7">
    <source>
        <dbReference type="ARBA" id="ARBA00022989"/>
    </source>
</evidence>
<comment type="similarity">
    <text evidence="3">Belongs to the 1-acyl-sn-glycerol-3-phosphate acyltransferase family.</text>
</comment>
<keyword evidence="7 14" id="KW-1133">Transmembrane helix</keyword>
<dbReference type="InterPro" id="IPR002123">
    <property type="entry name" value="Plipid/glycerol_acylTrfase"/>
</dbReference>
<evidence type="ECO:0000259" key="15">
    <source>
        <dbReference type="SMART" id="SM00563"/>
    </source>
</evidence>
<comment type="subcellular location">
    <subcellularLocation>
        <location evidence="1">Membrane</location>
    </subcellularLocation>
</comment>
<sequence>MRPSPSDPDPTRPRRRFRPPLPHHLVTARRPLPSPAASADQTESSSSQTRAAPAPAPLLRRAAPIRPGARPLRGGRAMALDTAGAPPPGPDAVRPLPSDAADAPAEELDARYAPYARRDAYGVMGRGPLAPAEAARLALAAAVLLPLRLVAGMLVVLLYYLVCRVCTLFAAADGGRPRLAGWRRRAVLRAGCSLSRAMLFVFGFYWIRETNKRLPSAEDVNQGRSEELGRPGAIVSNHVSYVDILYHMSASFPSFVAKESVSRLPLIGLISKCLGCIFVQRESKSSDSKGVSGAVTERVREVSQDKNTPMMLLFPEGTTTNGDYLLPFKTGAFLASAPVQPVILRYPYRRFSPAWDSMDGARHVFLLLCQFVNYMEVVRLPVYYPSEQEKEDPKLYANNVRKLISMEHMTTSLSAGQFDSF</sequence>
<evidence type="ECO:0000256" key="4">
    <source>
        <dbReference type="ARBA" id="ARBA00022516"/>
    </source>
</evidence>
<dbReference type="CDD" id="cd07991">
    <property type="entry name" value="LPLAT_LPCAT1-like"/>
    <property type="match status" value="1"/>
</dbReference>
<organism evidence="16 17">
    <name type="scientific">Panicum miliaceum</name>
    <name type="common">Proso millet</name>
    <name type="synonym">Broomcorn millet</name>
    <dbReference type="NCBI Taxonomy" id="4540"/>
    <lineage>
        <taxon>Eukaryota</taxon>
        <taxon>Viridiplantae</taxon>
        <taxon>Streptophyta</taxon>
        <taxon>Embryophyta</taxon>
        <taxon>Tracheophyta</taxon>
        <taxon>Spermatophyta</taxon>
        <taxon>Magnoliopsida</taxon>
        <taxon>Liliopsida</taxon>
        <taxon>Poales</taxon>
        <taxon>Poaceae</taxon>
        <taxon>PACMAD clade</taxon>
        <taxon>Panicoideae</taxon>
        <taxon>Panicodae</taxon>
        <taxon>Paniceae</taxon>
        <taxon>Panicinae</taxon>
        <taxon>Panicum</taxon>
        <taxon>Panicum sect. Panicum</taxon>
    </lineage>
</organism>
<evidence type="ECO:0000256" key="9">
    <source>
        <dbReference type="ARBA" id="ARBA00023136"/>
    </source>
</evidence>
<dbReference type="PANTHER" id="PTHR23063">
    <property type="entry name" value="PHOSPHOLIPID ACYLTRANSFERASE"/>
    <property type="match status" value="1"/>
</dbReference>
<name>A0A3L6R153_PANMI</name>
<accession>A0A3L6R153</accession>
<evidence type="ECO:0000256" key="6">
    <source>
        <dbReference type="ARBA" id="ARBA00022692"/>
    </source>
</evidence>
<dbReference type="PANTHER" id="PTHR23063:SF39">
    <property type="entry name" value="LYSOPHOSPHOLIPID ACYLTRANSFERASE LPEAT1"/>
    <property type="match status" value="1"/>
</dbReference>
<reference evidence="17" key="1">
    <citation type="journal article" date="2019" name="Nat. Commun.">
        <title>The genome of broomcorn millet.</title>
        <authorList>
            <person name="Zou C."/>
            <person name="Miki D."/>
            <person name="Li D."/>
            <person name="Tang Q."/>
            <person name="Xiao L."/>
            <person name="Rajput S."/>
            <person name="Deng P."/>
            <person name="Jia W."/>
            <person name="Huang R."/>
            <person name="Zhang M."/>
            <person name="Sun Y."/>
            <person name="Hu J."/>
            <person name="Fu X."/>
            <person name="Schnable P.S."/>
            <person name="Li F."/>
            <person name="Zhang H."/>
            <person name="Feng B."/>
            <person name="Zhu X."/>
            <person name="Liu R."/>
            <person name="Schnable J.C."/>
            <person name="Zhu J.-K."/>
            <person name="Zhang H."/>
        </authorList>
    </citation>
    <scope>NUCLEOTIDE SEQUENCE [LARGE SCALE GENOMIC DNA]</scope>
</reference>
<dbReference type="InterPro" id="IPR045252">
    <property type="entry name" value="LPCAT1-like"/>
</dbReference>
<evidence type="ECO:0000256" key="12">
    <source>
        <dbReference type="ARBA" id="ARBA00023315"/>
    </source>
</evidence>
<proteinExistence type="inferred from homology"/>
<comment type="pathway">
    <text evidence="2">Lipid metabolism.</text>
</comment>
<evidence type="ECO:0000256" key="8">
    <source>
        <dbReference type="ARBA" id="ARBA00023098"/>
    </source>
</evidence>
<keyword evidence="17" id="KW-1185">Reference proteome</keyword>
<dbReference type="Proteomes" id="UP000275267">
    <property type="component" value="Unassembled WGS sequence"/>
</dbReference>
<keyword evidence="4" id="KW-0444">Lipid biosynthesis</keyword>
<feature type="domain" description="Phospholipid/glycerol acyltransferase" evidence="15">
    <location>
        <begin position="232"/>
        <end position="347"/>
    </location>
</feature>
<evidence type="ECO:0000256" key="2">
    <source>
        <dbReference type="ARBA" id="ARBA00005189"/>
    </source>
</evidence>
<evidence type="ECO:0000256" key="3">
    <source>
        <dbReference type="ARBA" id="ARBA00008655"/>
    </source>
</evidence>
<evidence type="ECO:0000256" key="14">
    <source>
        <dbReference type="SAM" id="Phobius"/>
    </source>
</evidence>
<keyword evidence="10" id="KW-0594">Phospholipid biosynthesis</keyword>
<keyword evidence="5" id="KW-0808">Transferase</keyword>
<keyword evidence="9 14" id="KW-0472">Membrane</keyword>
<dbReference type="SUPFAM" id="SSF69593">
    <property type="entry name" value="Glycerol-3-phosphate (1)-acyltransferase"/>
    <property type="match status" value="1"/>
</dbReference>
<dbReference type="AlphaFoldDB" id="A0A3L6R153"/>